<protein>
    <recommendedName>
        <fullName evidence="5">Prepilin-type N-terminal cleavage/methylation domain-containing protein</fullName>
    </recommendedName>
</protein>
<proteinExistence type="predicted"/>
<reference evidence="3 4" key="1">
    <citation type="submission" date="2018-08" db="EMBL/GenBank/DDBJ databases">
        <authorList>
            <consortium name="PulseNet: The National Subtyping Network for Foodborne Disease Surveillance"/>
            <person name="Tarr C.L."/>
            <person name="Trees E."/>
            <person name="Katz L.S."/>
            <person name="Carleton-Romer H.A."/>
            <person name="Stroika S."/>
            <person name="Kucerova Z."/>
            <person name="Roache K.F."/>
            <person name="Sabol A.L."/>
            <person name="Besser J."/>
            <person name="Gerner-Smidt P."/>
        </authorList>
    </citation>
    <scope>NUCLEOTIDE SEQUENCE [LARGE SCALE GENOMIC DNA]</scope>
    <source>
        <strain evidence="3 4">PNUSAE011918</strain>
    </source>
</reference>
<keyword evidence="2" id="KW-0812">Transmembrane</keyword>
<keyword evidence="2" id="KW-1133">Transmembrane helix</keyword>
<organism evidence="3 4">
    <name type="scientific">Escherichia coli</name>
    <dbReference type="NCBI Taxonomy" id="562"/>
    <lineage>
        <taxon>Bacteria</taxon>
        <taxon>Pseudomonadati</taxon>
        <taxon>Pseudomonadota</taxon>
        <taxon>Gammaproteobacteria</taxon>
        <taxon>Enterobacterales</taxon>
        <taxon>Enterobacteriaceae</taxon>
        <taxon>Escherichia</taxon>
    </lineage>
</organism>
<feature type="transmembrane region" description="Helical" evidence="2">
    <location>
        <begin position="12"/>
        <end position="33"/>
    </location>
</feature>
<comment type="subcellular location">
    <subcellularLocation>
        <location evidence="1">Membrane</location>
        <topology evidence="1">Single-pass membrane protein</topology>
    </subcellularLocation>
</comment>
<dbReference type="PROSITE" id="PS00409">
    <property type="entry name" value="PROKAR_NTER_METHYL"/>
    <property type="match status" value="1"/>
</dbReference>
<evidence type="ECO:0000256" key="1">
    <source>
        <dbReference type="ARBA" id="ARBA00004167"/>
    </source>
</evidence>
<gene>
    <name evidence="3" type="ORF">C2R31_004782</name>
</gene>
<dbReference type="AlphaFoldDB" id="A0A8S7B4C1"/>
<accession>A0A8S7B4C1</accession>
<dbReference type="InterPro" id="IPR012902">
    <property type="entry name" value="N_methyl_site"/>
</dbReference>
<keyword evidence="2" id="KW-0472">Membrane</keyword>
<comment type="caution">
    <text evidence="3">The sequence shown here is derived from an EMBL/GenBank/DDBJ whole genome shotgun (WGS) entry which is preliminary data.</text>
</comment>
<evidence type="ECO:0000313" key="4">
    <source>
        <dbReference type="Proteomes" id="UP000567387"/>
    </source>
</evidence>
<name>A0A8S7B4C1_ECOLX</name>
<evidence type="ECO:0008006" key="5">
    <source>
        <dbReference type="Google" id="ProtNLM"/>
    </source>
</evidence>
<sequence length="171" mass="19022">MNEKGFSLIESVIVIMLSTVIVMGIQVSIGNIISSTVQNYTAATITSLLNEISQKIQNKCEQETAEGCEAAINIGKYNENDKFKIKIDKIPGENNNKYEILAIYLRSENENGSIEPFVKRTASIYGYPAGNNIVSVLGEWTVPLSKYDQLKKDESNGKAAYHFYKKVLLSD</sequence>
<dbReference type="EMBL" id="AASCBU010000036">
    <property type="protein sequence ID" value="EFA8786839.1"/>
    <property type="molecule type" value="Genomic_DNA"/>
</dbReference>
<dbReference type="GO" id="GO:0016020">
    <property type="term" value="C:membrane"/>
    <property type="evidence" value="ECO:0007669"/>
    <property type="project" value="UniProtKB-SubCell"/>
</dbReference>
<dbReference type="Proteomes" id="UP000567387">
    <property type="component" value="Unassembled WGS sequence"/>
</dbReference>
<evidence type="ECO:0000313" key="3">
    <source>
        <dbReference type="EMBL" id="EFA8786839.1"/>
    </source>
</evidence>
<evidence type="ECO:0000256" key="2">
    <source>
        <dbReference type="SAM" id="Phobius"/>
    </source>
</evidence>